<dbReference type="GO" id="GO:0016747">
    <property type="term" value="F:acyltransferase activity, transferring groups other than amino-acyl groups"/>
    <property type="evidence" value="ECO:0007669"/>
    <property type="project" value="InterPro"/>
</dbReference>
<dbReference type="Proteomes" id="UP000430272">
    <property type="component" value="Unassembled WGS sequence"/>
</dbReference>
<proteinExistence type="predicted"/>
<sequence>MSTNCSNRRAESVTYAIRLFRDADAKALSDILLRAIAEIGPRAYSPEQVGAWRSRHPGAASYRERVAAADAIMVAVDNRDRPVGYVLVQTDGHVDHLYLHPHHTRRGLAERLLDAAETFARSQSAERLFSEASDLARPVFERAGYKMTHRRDLSIDGVAIHNWAMEKPLG</sequence>
<organism evidence="2 3">
    <name type="scientific">Qipengyuania pelagi</name>
    <dbReference type="NCBI Taxonomy" id="994320"/>
    <lineage>
        <taxon>Bacteria</taxon>
        <taxon>Pseudomonadati</taxon>
        <taxon>Pseudomonadota</taxon>
        <taxon>Alphaproteobacteria</taxon>
        <taxon>Sphingomonadales</taxon>
        <taxon>Erythrobacteraceae</taxon>
        <taxon>Qipengyuania</taxon>
    </lineage>
</organism>
<evidence type="ECO:0000313" key="2">
    <source>
        <dbReference type="EMBL" id="MXO53276.1"/>
    </source>
</evidence>
<dbReference type="PANTHER" id="PTHR43451:SF1">
    <property type="entry name" value="ACETYLTRANSFERASE"/>
    <property type="match status" value="1"/>
</dbReference>
<dbReference type="Pfam" id="PF13673">
    <property type="entry name" value="Acetyltransf_10"/>
    <property type="match status" value="1"/>
</dbReference>
<dbReference type="OrthoDB" id="9789081at2"/>
<dbReference type="CDD" id="cd04301">
    <property type="entry name" value="NAT_SF"/>
    <property type="match status" value="1"/>
</dbReference>
<gene>
    <name evidence="2" type="ORF">GRI47_04545</name>
</gene>
<protein>
    <submittedName>
        <fullName evidence="2">GNAT family N-acetyltransferase</fullName>
    </submittedName>
</protein>
<keyword evidence="3" id="KW-1185">Reference proteome</keyword>
<evidence type="ECO:0000259" key="1">
    <source>
        <dbReference type="PROSITE" id="PS51186"/>
    </source>
</evidence>
<dbReference type="AlphaFoldDB" id="A0A844Y615"/>
<reference evidence="2 3" key="1">
    <citation type="submission" date="2019-12" db="EMBL/GenBank/DDBJ databases">
        <title>Genomic-based taxomic classification of the family Erythrobacteraceae.</title>
        <authorList>
            <person name="Xu L."/>
        </authorList>
    </citation>
    <scope>NUCLEOTIDE SEQUENCE [LARGE SCALE GENOMIC DNA]</scope>
    <source>
        <strain evidence="2 3">JCM 17468</strain>
    </source>
</reference>
<accession>A0A844Y615</accession>
<evidence type="ECO:0000313" key="3">
    <source>
        <dbReference type="Proteomes" id="UP000430272"/>
    </source>
</evidence>
<dbReference type="InterPro" id="IPR052564">
    <property type="entry name" value="N-acetyltrans/Recomb-assoc"/>
</dbReference>
<dbReference type="PROSITE" id="PS51186">
    <property type="entry name" value="GNAT"/>
    <property type="match status" value="1"/>
</dbReference>
<dbReference type="Gene3D" id="3.40.630.30">
    <property type="match status" value="1"/>
</dbReference>
<keyword evidence="2" id="KW-0808">Transferase</keyword>
<dbReference type="InterPro" id="IPR000182">
    <property type="entry name" value="GNAT_dom"/>
</dbReference>
<name>A0A844Y615_9SPHN</name>
<dbReference type="EMBL" id="WTYD01000001">
    <property type="protein sequence ID" value="MXO53276.1"/>
    <property type="molecule type" value="Genomic_DNA"/>
</dbReference>
<comment type="caution">
    <text evidence="2">The sequence shown here is derived from an EMBL/GenBank/DDBJ whole genome shotgun (WGS) entry which is preliminary data.</text>
</comment>
<dbReference type="InterPro" id="IPR016181">
    <property type="entry name" value="Acyl_CoA_acyltransferase"/>
</dbReference>
<dbReference type="SUPFAM" id="SSF55729">
    <property type="entry name" value="Acyl-CoA N-acyltransferases (Nat)"/>
    <property type="match status" value="1"/>
</dbReference>
<dbReference type="PANTHER" id="PTHR43451">
    <property type="entry name" value="ACETYLTRANSFERASE (GNAT) FAMILY PROTEIN"/>
    <property type="match status" value="1"/>
</dbReference>
<feature type="domain" description="N-acetyltransferase" evidence="1">
    <location>
        <begin position="15"/>
        <end position="170"/>
    </location>
</feature>